<evidence type="ECO:0000256" key="2">
    <source>
        <dbReference type="ARBA" id="ARBA00022801"/>
    </source>
</evidence>
<keyword evidence="2 4" id="KW-0378">Hydrolase</keyword>
<dbReference type="GO" id="GO:0016787">
    <property type="term" value="F:hydrolase activity"/>
    <property type="evidence" value="ECO:0007669"/>
    <property type="project" value="UniProtKB-KW"/>
</dbReference>
<dbReference type="PANTHER" id="PTHR10655:SF17">
    <property type="entry name" value="LYSOPHOSPHOLIPASE-LIKE PROTEIN 1"/>
    <property type="match status" value="1"/>
</dbReference>
<reference evidence="4 5" key="1">
    <citation type="submission" date="2020-07" db="EMBL/GenBank/DDBJ databases">
        <title>Genome of Haloechinothrix sp.</title>
        <authorList>
            <person name="Tang S.-K."/>
            <person name="Yang L."/>
            <person name="Zhu W.-Y."/>
        </authorList>
    </citation>
    <scope>NUCLEOTIDE SEQUENCE [LARGE SCALE GENOMIC DNA]</scope>
    <source>
        <strain evidence="4 5">YIM 98757</strain>
    </source>
</reference>
<evidence type="ECO:0000259" key="3">
    <source>
        <dbReference type="Pfam" id="PF02230"/>
    </source>
</evidence>
<gene>
    <name evidence="4" type="ORF">H0B56_02810</name>
</gene>
<dbReference type="Proteomes" id="UP000582974">
    <property type="component" value="Unassembled WGS sequence"/>
</dbReference>
<dbReference type="Gene3D" id="3.40.50.1820">
    <property type="entry name" value="alpha/beta hydrolase"/>
    <property type="match status" value="1"/>
</dbReference>
<dbReference type="InterPro" id="IPR029058">
    <property type="entry name" value="AB_hydrolase_fold"/>
</dbReference>
<protein>
    <submittedName>
        <fullName evidence="4">Alpha/beta hydrolase</fullName>
    </submittedName>
</protein>
<comment type="caution">
    <text evidence="4">The sequence shown here is derived from an EMBL/GenBank/DDBJ whole genome shotgun (WGS) entry which is preliminary data.</text>
</comment>
<evidence type="ECO:0000256" key="1">
    <source>
        <dbReference type="ARBA" id="ARBA00006499"/>
    </source>
</evidence>
<dbReference type="PANTHER" id="PTHR10655">
    <property type="entry name" value="LYSOPHOSPHOLIPASE-RELATED"/>
    <property type="match status" value="1"/>
</dbReference>
<evidence type="ECO:0000313" key="4">
    <source>
        <dbReference type="EMBL" id="MBA0124468.1"/>
    </source>
</evidence>
<dbReference type="AlphaFoldDB" id="A0A838A5Y0"/>
<dbReference type="Pfam" id="PF02230">
    <property type="entry name" value="Abhydrolase_2"/>
    <property type="match status" value="1"/>
</dbReference>
<dbReference type="EMBL" id="JACCKD010000001">
    <property type="protein sequence ID" value="MBA0124468.1"/>
    <property type="molecule type" value="Genomic_DNA"/>
</dbReference>
<comment type="similarity">
    <text evidence="1">Belongs to the AB hydrolase superfamily. AB hydrolase 2 family.</text>
</comment>
<evidence type="ECO:0000313" key="5">
    <source>
        <dbReference type="Proteomes" id="UP000582974"/>
    </source>
</evidence>
<keyword evidence="5" id="KW-1185">Reference proteome</keyword>
<dbReference type="RefSeq" id="WP_180891329.1">
    <property type="nucleotide sequence ID" value="NZ_JACCKD010000001.1"/>
</dbReference>
<feature type="domain" description="Phospholipase/carboxylesterase/thioesterase" evidence="3">
    <location>
        <begin position="58"/>
        <end position="206"/>
    </location>
</feature>
<dbReference type="SUPFAM" id="SSF53474">
    <property type="entry name" value="alpha/beta-Hydrolases"/>
    <property type="match status" value="1"/>
</dbReference>
<organism evidence="4 5">
    <name type="scientific">Haloechinothrix aidingensis</name>
    <dbReference type="NCBI Taxonomy" id="2752311"/>
    <lineage>
        <taxon>Bacteria</taxon>
        <taxon>Bacillati</taxon>
        <taxon>Actinomycetota</taxon>
        <taxon>Actinomycetes</taxon>
        <taxon>Pseudonocardiales</taxon>
        <taxon>Pseudonocardiaceae</taxon>
        <taxon>Haloechinothrix</taxon>
    </lineage>
</organism>
<dbReference type="InterPro" id="IPR003140">
    <property type="entry name" value="PLipase/COase/thioEstase"/>
</dbReference>
<sequence length="210" mass="22576">MTATLDRPHVWLPGSSDTPEAPLLLLHGTGGDEHDLLPLRDHLAPTAPALSVRGSVQENGMPRFFRRLREGVFDEQDLRARVDELTEFLTAAEQVYDVEPGTWRAVGFSNGANIASATLLRRPGALSGAVLLAAMVPFHTPPRADLTGKRVAVVNGQADPMATPEHTATLTEQLRAAGATVSVHTHQGGHTINPQLLPAVAEFLERANHM</sequence>
<proteinExistence type="inferred from homology"/>
<name>A0A838A5Y0_9PSEU</name>
<dbReference type="InterPro" id="IPR050565">
    <property type="entry name" value="LYPA1-2/EST-like"/>
</dbReference>
<accession>A0A838A5Y0</accession>